<accession>A0A1Q9DA60</accession>
<dbReference type="Gene3D" id="2.20.70.10">
    <property type="match status" value="1"/>
</dbReference>
<name>A0A1Q9DA60_SYMMI</name>
<evidence type="ECO:0000256" key="2">
    <source>
        <dbReference type="SAM" id="Phobius"/>
    </source>
</evidence>
<sequence length="1246" mass="138732">MAFFSFDKVIFHMLQIDRSRSSMSNDRLARIFPAGVASWAFWLILVLLGCNDLCKAGVTIMYMLVGVLVEVMTVISATEKMFMLAPERDTDRTATVVIPRRLVDTADVIYEDMNKMGKSTLSCTCDFDQGIEVRLCEGGMTFENLVDTILNLRGKNTATVKVMEEFQVLREKLRERVPSERPAGERDGALCLAFGPFGKARSLRHFGKKPCDEQLSVSSFLTDEDEDAEADFNGLGFQMEETEPFPANSRGLDTEEPLPGGDVSEAPEPEVFRHSGVAAITSYELARVEEYFVIESPSVQHGMELPHAVRGPLATGNSEANEPTGHVERNVKRAPQQLGIMAEPDDANTAEKIPREREAWRRLLARVAQLRGYPKAFALLQEKHAEFAEVHTEDSLFSAMALPALLQCSGQIGSGPSWAEVRGNLSFYTAMNLASRDITVDTQSPRYWELLDVWRKIDGDPVLSQQASSQCPVGYLTLKLLGFVSLRAEVILEELLKLEGVMIHPILRCLASTLDWHKVADLGWPLFRLLARVESPAHEELGMTNPLNTWSEANWLSEMPYLELVQRHLDEGIAVPAAASGLLLSYPDRISPYSRATALLALAEVLRPPRVAPDLVGEAERLIRRAVYILTEDFLAPKYPPLVPLTSRWPIFQLADRLACKGEVRWNLPSQAARSRPRVAVLPMPEKVSDVVRSCSLPYCDLNFFELVLRAVAASARKKLHLVEVGANLGDCTFWVAAHLGRRLMSATAVEPVPSAAAAVRRSVTINGWDFIQVVQALAGAKAGQGSMHFLAHSAGNPYASASAVALRNVETPSVPARMTTVARLLSSQPRPGTARLLKLYAYADLLDVLKGARSAARKVDAVWLAFAAGLLPRARSAAVAMFAFFYRQGFRVALPSFEVDWCRSWRPRWVAEQKMRQWLAATQTSRSAHSMVYVVAFRPRVLHCKPWQSFKQHADETRVWDRAGIAKGCFFGRSRRQLLMAKRHSATYASYFLGDEELELEQQLDFFHDSDGDIHPPQLPFEDDDRAQRWFHRKLKSKDGSKIRAKLCNKLALQLQAMGHDLIGRDAIERVSEALTQGTAEEGPLVCSMLAKELEGTRFDHHWVSQDGKGRYRLGEDGMKVAVQVLDGKLLIHGYFEGSLVHPVRIPILAFLTEHGKTSEKQPEDDCDLFGQAAPATGEKEGGQIRLRSRSRSPRPSKVQETSAQQSGPLPLPPGWVKKESRSKPGVFYYANEAKGLTQFERPTS</sequence>
<dbReference type="EMBL" id="LSRX01000636">
    <property type="protein sequence ID" value="OLP92051.1"/>
    <property type="molecule type" value="Genomic_DNA"/>
</dbReference>
<feature type="transmembrane region" description="Helical" evidence="2">
    <location>
        <begin position="60"/>
        <end position="78"/>
    </location>
</feature>
<comment type="caution">
    <text evidence="4">The sequence shown here is derived from an EMBL/GenBank/DDBJ whole genome shotgun (WGS) entry which is preliminary data.</text>
</comment>
<dbReference type="SUPFAM" id="SSF53335">
    <property type="entry name" value="S-adenosyl-L-methionine-dependent methyltransferases"/>
    <property type="match status" value="1"/>
</dbReference>
<organism evidence="4 5">
    <name type="scientific">Symbiodinium microadriaticum</name>
    <name type="common">Dinoflagellate</name>
    <name type="synonym">Zooxanthella microadriatica</name>
    <dbReference type="NCBI Taxonomy" id="2951"/>
    <lineage>
        <taxon>Eukaryota</taxon>
        <taxon>Sar</taxon>
        <taxon>Alveolata</taxon>
        <taxon>Dinophyceae</taxon>
        <taxon>Suessiales</taxon>
        <taxon>Symbiodiniaceae</taxon>
        <taxon>Symbiodinium</taxon>
    </lineage>
</organism>
<dbReference type="Gene3D" id="3.40.50.150">
    <property type="entry name" value="Vaccinia Virus protein VP39"/>
    <property type="match status" value="1"/>
</dbReference>
<gene>
    <name evidence="4" type="ORF">AK812_SmicGene26175</name>
</gene>
<keyword evidence="2" id="KW-1133">Transmembrane helix</keyword>
<feature type="region of interest" description="Disordered" evidence="1">
    <location>
        <begin position="1172"/>
        <end position="1222"/>
    </location>
</feature>
<keyword evidence="2" id="KW-0812">Transmembrane</keyword>
<dbReference type="InterPro" id="IPR029063">
    <property type="entry name" value="SAM-dependent_MTases_sf"/>
</dbReference>
<feature type="region of interest" description="Disordered" evidence="1">
    <location>
        <begin position="241"/>
        <end position="268"/>
    </location>
</feature>
<evidence type="ECO:0000313" key="5">
    <source>
        <dbReference type="Proteomes" id="UP000186817"/>
    </source>
</evidence>
<dbReference type="PROSITE" id="PS50020">
    <property type="entry name" value="WW_DOMAIN_2"/>
    <property type="match status" value="1"/>
</dbReference>
<evidence type="ECO:0000313" key="4">
    <source>
        <dbReference type="EMBL" id="OLP92051.1"/>
    </source>
</evidence>
<feature type="domain" description="WW" evidence="3">
    <location>
        <begin position="1211"/>
        <end position="1246"/>
    </location>
</feature>
<feature type="transmembrane region" description="Helical" evidence="2">
    <location>
        <begin position="28"/>
        <end position="48"/>
    </location>
</feature>
<evidence type="ECO:0000259" key="3">
    <source>
        <dbReference type="PROSITE" id="PS50020"/>
    </source>
</evidence>
<dbReference type="SUPFAM" id="SSF51045">
    <property type="entry name" value="WW domain"/>
    <property type="match status" value="1"/>
</dbReference>
<dbReference type="AlphaFoldDB" id="A0A1Q9DA60"/>
<feature type="compositionally biased region" description="Polar residues" evidence="1">
    <location>
        <begin position="1200"/>
        <end position="1209"/>
    </location>
</feature>
<keyword evidence="2" id="KW-0472">Membrane</keyword>
<dbReference type="Proteomes" id="UP000186817">
    <property type="component" value="Unassembled WGS sequence"/>
</dbReference>
<proteinExistence type="predicted"/>
<dbReference type="InterPro" id="IPR036020">
    <property type="entry name" value="WW_dom_sf"/>
</dbReference>
<evidence type="ECO:0000256" key="1">
    <source>
        <dbReference type="SAM" id="MobiDB-lite"/>
    </source>
</evidence>
<protein>
    <recommendedName>
        <fullName evidence="3">WW domain-containing protein</fullName>
    </recommendedName>
</protein>
<dbReference type="InterPro" id="IPR001202">
    <property type="entry name" value="WW_dom"/>
</dbReference>
<keyword evidence="5" id="KW-1185">Reference proteome</keyword>
<dbReference type="OrthoDB" id="414545at2759"/>
<reference evidence="4 5" key="1">
    <citation type="submission" date="2016-02" db="EMBL/GenBank/DDBJ databases">
        <title>Genome analysis of coral dinoflagellate symbionts highlights evolutionary adaptations to a symbiotic lifestyle.</title>
        <authorList>
            <person name="Aranda M."/>
            <person name="Li Y."/>
            <person name="Liew Y.J."/>
            <person name="Baumgarten S."/>
            <person name="Simakov O."/>
            <person name="Wilson M."/>
            <person name="Piel J."/>
            <person name="Ashoor H."/>
            <person name="Bougouffa S."/>
            <person name="Bajic V.B."/>
            <person name="Ryu T."/>
            <person name="Ravasi T."/>
            <person name="Bayer T."/>
            <person name="Micklem G."/>
            <person name="Kim H."/>
            <person name="Bhak J."/>
            <person name="Lajeunesse T.C."/>
            <person name="Voolstra C.R."/>
        </authorList>
    </citation>
    <scope>NUCLEOTIDE SEQUENCE [LARGE SCALE GENOMIC DNA]</scope>
    <source>
        <strain evidence="4 5">CCMP2467</strain>
    </source>
</reference>